<accession>A0A919SZV0</accession>
<feature type="domain" description="DUF397" evidence="1">
    <location>
        <begin position="8"/>
        <end position="58"/>
    </location>
</feature>
<dbReference type="EMBL" id="BOQP01000052">
    <property type="protein sequence ID" value="GIM82600.1"/>
    <property type="molecule type" value="Genomic_DNA"/>
</dbReference>
<name>A0A919SZV0_9ACTN</name>
<comment type="caution">
    <text evidence="2">The sequence shown here is derived from an EMBL/GenBank/DDBJ whole genome shotgun (WGS) entry which is preliminary data.</text>
</comment>
<dbReference type="Pfam" id="PF04149">
    <property type="entry name" value="DUF397"/>
    <property type="match status" value="1"/>
</dbReference>
<gene>
    <name evidence="2" type="ORF">Aco04nite_82320</name>
</gene>
<sequence length="63" mass="7097">MIENADPAWRKSSRCTNGTCVEVAKDGDDYLVRDSKYPEAQPLRFDAAAWRDFLAGVRAGEFE</sequence>
<evidence type="ECO:0000313" key="3">
    <source>
        <dbReference type="Proteomes" id="UP000680865"/>
    </source>
</evidence>
<dbReference type="AlphaFoldDB" id="A0A919SZV0"/>
<dbReference type="InterPro" id="IPR007278">
    <property type="entry name" value="DUF397"/>
</dbReference>
<protein>
    <recommendedName>
        <fullName evidence="1">DUF397 domain-containing protein</fullName>
    </recommendedName>
</protein>
<dbReference type="RefSeq" id="WP_213002603.1">
    <property type="nucleotide sequence ID" value="NZ_BAAATW010000006.1"/>
</dbReference>
<keyword evidence="3" id="KW-1185">Reference proteome</keyword>
<reference evidence="2" key="1">
    <citation type="submission" date="2021-03" db="EMBL/GenBank/DDBJ databases">
        <title>Whole genome shotgun sequence of Actinoplanes consettensis NBRC 14913.</title>
        <authorList>
            <person name="Komaki H."/>
            <person name="Tamura T."/>
        </authorList>
    </citation>
    <scope>NUCLEOTIDE SEQUENCE</scope>
    <source>
        <strain evidence="2">NBRC 14913</strain>
    </source>
</reference>
<organism evidence="2 3">
    <name type="scientific">Winogradskya consettensis</name>
    <dbReference type="NCBI Taxonomy" id="113560"/>
    <lineage>
        <taxon>Bacteria</taxon>
        <taxon>Bacillati</taxon>
        <taxon>Actinomycetota</taxon>
        <taxon>Actinomycetes</taxon>
        <taxon>Micromonosporales</taxon>
        <taxon>Micromonosporaceae</taxon>
        <taxon>Winogradskya</taxon>
    </lineage>
</organism>
<proteinExistence type="predicted"/>
<evidence type="ECO:0000259" key="1">
    <source>
        <dbReference type="Pfam" id="PF04149"/>
    </source>
</evidence>
<evidence type="ECO:0000313" key="2">
    <source>
        <dbReference type="EMBL" id="GIM82600.1"/>
    </source>
</evidence>
<dbReference type="Proteomes" id="UP000680865">
    <property type="component" value="Unassembled WGS sequence"/>
</dbReference>